<dbReference type="InterPro" id="IPR013128">
    <property type="entry name" value="Peptidase_C1A"/>
</dbReference>
<dbReference type="SMART" id="SM00848">
    <property type="entry name" value="Inhibitor_I29"/>
    <property type="match status" value="1"/>
</dbReference>
<dbReference type="Gene3D" id="3.90.70.10">
    <property type="entry name" value="Cysteine proteinases"/>
    <property type="match status" value="1"/>
</dbReference>
<reference evidence="9" key="1">
    <citation type="submission" date="1999-05" db="EMBL/GenBank/DDBJ databases">
        <authorList>
            <person name="Park H."/>
        </authorList>
    </citation>
    <scope>NUCLEOTIDE SEQUENCE</scope>
</reference>
<keyword evidence="3" id="KW-0788">Thiol protease</keyword>
<evidence type="ECO:0000259" key="7">
    <source>
        <dbReference type="SMART" id="SM00645"/>
    </source>
</evidence>
<keyword evidence="2" id="KW-0645">Protease</keyword>
<keyword evidence="3" id="KW-0378">Hydrolase</keyword>
<feature type="compositionally biased region" description="Low complexity" evidence="6">
    <location>
        <begin position="391"/>
        <end position="401"/>
    </location>
</feature>
<dbReference type="PANTHER" id="PTHR12411">
    <property type="entry name" value="CYSTEINE PROTEASE FAMILY C1-RELATED"/>
    <property type="match status" value="1"/>
</dbReference>
<evidence type="ECO:0000313" key="9">
    <source>
        <dbReference type="EMBL" id="AAD02173.3"/>
    </source>
</evidence>
<proteinExistence type="evidence at transcript level"/>
<protein>
    <submittedName>
        <fullName evidence="9">Cysteine proteinase</fullName>
    </submittedName>
</protein>
<dbReference type="InterPro" id="IPR039417">
    <property type="entry name" value="Peptidase_C1A_papain-like"/>
</dbReference>
<evidence type="ECO:0000256" key="3">
    <source>
        <dbReference type="ARBA" id="ARBA00022807"/>
    </source>
</evidence>
<keyword evidence="5" id="KW-1015">Disulfide bond</keyword>
<name>Q9XY38_9EUKA</name>
<dbReference type="Pfam" id="PF08246">
    <property type="entry name" value="Inhibitor_I29"/>
    <property type="match status" value="1"/>
</dbReference>
<dbReference type="SMART" id="SM00645">
    <property type="entry name" value="Pept_C1"/>
    <property type="match status" value="1"/>
</dbReference>
<accession>Q9XY38</accession>
<feature type="region of interest" description="Disordered" evidence="6">
    <location>
        <begin position="381"/>
        <end position="442"/>
    </location>
</feature>
<dbReference type="EMBL" id="AF039554">
    <property type="protein sequence ID" value="AAD02173.3"/>
    <property type="molecule type" value="mRNA"/>
</dbReference>
<evidence type="ECO:0000256" key="2">
    <source>
        <dbReference type="ARBA" id="ARBA00022670"/>
    </source>
</evidence>
<evidence type="ECO:0000256" key="1">
    <source>
        <dbReference type="ARBA" id="ARBA00008455"/>
    </source>
</evidence>
<dbReference type="Pfam" id="PF00112">
    <property type="entry name" value="Peptidase_C1"/>
    <property type="match status" value="1"/>
</dbReference>
<dbReference type="InterPro" id="IPR038765">
    <property type="entry name" value="Papain-like_cys_pep_sf"/>
</dbReference>
<feature type="non-terminal residue" evidence="9">
    <location>
        <position position="1"/>
    </location>
</feature>
<feature type="domain" description="Cathepsin propeptide inhibitor" evidence="8">
    <location>
        <begin position="64"/>
        <end position="119"/>
    </location>
</feature>
<evidence type="ECO:0000256" key="4">
    <source>
        <dbReference type="ARBA" id="ARBA00023145"/>
    </source>
</evidence>
<dbReference type="GO" id="GO:0008234">
    <property type="term" value="F:cysteine-type peptidase activity"/>
    <property type="evidence" value="ECO:0007669"/>
    <property type="project" value="UniProtKB-KW"/>
</dbReference>
<dbReference type="InterPro" id="IPR025660">
    <property type="entry name" value="Pept_his_AS"/>
</dbReference>
<dbReference type="FunFam" id="3.90.70.10:FF:000039">
    <property type="entry name" value="Cysteine proteinase 2, putative"/>
    <property type="match status" value="1"/>
</dbReference>
<dbReference type="SUPFAM" id="SSF54001">
    <property type="entry name" value="Cysteine proteinases"/>
    <property type="match status" value="1"/>
</dbReference>
<dbReference type="GO" id="GO:0006508">
    <property type="term" value="P:proteolysis"/>
    <property type="evidence" value="ECO:0007669"/>
    <property type="project" value="UniProtKB-KW"/>
</dbReference>
<dbReference type="InterPro" id="IPR013201">
    <property type="entry name" value="Prot_inhib_I29"/>
</dbReference>
<sequence>LETKKLPLFAEAKAFACPIQRLLYQCLILTMTYRRFTELALLVLACLTLVSCVSLRERELQGQFNSWMRRHARSYSNDEFLERYNTWRENMDFIEEFNRGNHTFTVAMNEHGDLTPEEFARLYMGQVSPASEQELQERIAAESAMEDEHHHTRASIPANWDWRTKGAVTPVKNQGSCASCWAFVATGAVEGVRKIAGGSLVSLSDQMLLDCAVGTGNQGCSGGNVEITYRWMISNNARLMTQASYPYIARQSTCRYVPSQGVQGIRNIMRVRAGSESDLLAKAAIAPVTVAIDGSKRSFMFYSGGYYYDPTCSSTNLNHAVLVVGWGTDPQRGDYWIAKNEWGTAWGDDGYVYMARNKNNNCGIASLAVLPCLGSICSTTPNTDTVTPVRPTSLPPAASVSPAPPDSSPSSNLPVAPSGLPVAPSTVPERSSPMPLAPSTVPVRSSPIPVAPSAVPVAPSVVPVAPTVIVVPVVPTIIPVSP</sequence>
<comment type="similarity">
    <text evidence="1">Belongs to the peptidase C1 family.</text>
</comment>
<organism evidence="9">
    <name type="scientific">Acanthamoeba culbertsoni</name>
    <dbReference type="NCBI Taxonomy" id="43142"/>
    <lineage>
        <taxon>Eukaryota</taxon>
        <taxon>Amoebozoa</taxon>
        <taxon>Discosea</taxon>
        <taxon>Longamoebia</taxon>
        <taxon>Centramoebida</taxon>
        <taxon>Acanthamoebidae</taxon>
        <taxon>Acanthamoeba</taxon>
    </lineage>
</organism>
<feature type="domain" description="Peptidase C1A papain C-terminal" evidence="7">
    <location>
        <begin position="156"/>
        <end position="372"/>
    </location>
</feature>
<keyword evidence="4" id="KW-0865">Zymogen</keyword>
<evidence type="ECO:0000256" key="5">
    <source>
        <dbReference type="ARBA" id="ARBA00023157"/>
    </source>
</evidence>
<dbReference type="InterPro" id="IPR000668">
    <property type="entry name" value="Peptidase_C1A_C"/>
</dbReference>
<dbReference type="CDD" id="cd02248">
    <property type="entry name" value="Peptidase_C1A"/>
    <property type="match status" value="1"/>
</dbReference>
<dbReference type="AlphaFoldDB" id="Q9XY38"/>
<evidence type="ECO:0000256" key="6">
    <source>
        <dbReference type="SAM" id="MobiDB-lite"/>
    </source>
</evidence>
<evidence type="ECO:0000259" key="8">
    <source>
        <dbReference type="SMART" id="SM00848"/>
    </source>
</evidence>
<dbReference type="PRINTS" id="PR00705">
    <property type="entry name" value="PAPAIN"/>
</dbReference>
<dbReference type="PROSITE" id="PS00639">
    <property type="entry name" value="THIOL_PROTEASE_HIS"/>
    <property type="match status" value="1"/>
</dbReference>